<dbReference type="PANTHER" id="PTHR19848">
    <property type="entry name" value="WD40 REPEAT PROTEIN"/>
    <property type="match status" value="1"/>
</dbReference>
<dbReference type="SUPFAM" id="SSF50978">
    <property type="entry name" value="WD40 repeat-like"/>
    <property type="match status" value="2"/>
</dbReference>
<dbReference type="InterPro" id="IPR001680">
    <property type="entry name" value="WD40_rpt"/>
</dbReference>
<dbReference type="PRINTS" id="PR00320">
    <property type="entry name" value="GPROTEINBRPT"/>
</dbReference>
<feature type="repeat" description="WD" evidence="3">
    <location>
        <begin position="1120"/>
        <end position="1153"/>
    </location>
</feature>
<accession>A0ABX1AG45</accession>
<dbReference type="Gene3D" id="1.10.260.40">
    <property type="entry name" value="lambda repressor-like DNA-binding domains"/>
    <property type="match status" value="1"/>
</dbReference>
<dbReference type="PROSITE" id="PS50082">
    <property type="entry name" value="WD_REPEATS_2"/>
    <property type="match status" value="11"/>
</dbReference>
<dbReference type="InterPro" id="IPR019775">
    <property type="entry name" value="WD40_repeat_CS"/>
</dbReference>
<evidence type="ECO:0000259" key="4">
    <source>
        <dbReference type="PROSITE" id="PS50943"/>
    </source>
</evidence>
<dbReference type="InterPro" id="IPR015943">
    <property type="entry name" value="WD40/YVTN_repeat-like_dom_sf"/>
</dbReference>
<feature type="repeat" description="WD" evidence="3">
    <location>
        <begin position="1031"/>
        <end position="1065"/>
    </location>
</feature>
<dbReference type="SUPFAM" id="SSF52540">
    <property type="entry name" value="P-loop containing nucleoside triphosphate hydrolases"/>
    <property type="match status" value="1"/>
</dbReference>
<reference evidence="5 6" key="1">
    <citation type="submission" date="2020-03" db="EMBL/GenBank/DDBJ databases">
        <title>WGS of actinomycetes isolated from Thailand.</title>
        <authorList>
            <person name="Thawai C."/>
        </authorList>
    </citation>
    <scope>NUCLEOTIDE SEQUENCE [LARGE SCALE GENOMIC DNA]</scope>
    <source>
        <strain evidence="5 6">SBST2-5</strain>
    </source>
</reference>
<gene>
    <name evidence="5" type="ORF">HCJ93_28800</name>
</gene>
<keyword evidence="2" id="KW-0677">Repeat</keyword>
<feature type="repeat" description="WD" evidence="3">
    <location>
        <begin position="1076"/>
        <end position="1117"/>
    </location>
</feature>
<feature type="domain" description="HTH cro/C1-type" evidence="4">
    <location>
        <begin position="12"/>
        <end position="52"/>
    </location>
</feature>
<feature type="repeat" description="WD" evidence="3">
    <location>
        <begin position="820"/>
        <end position="850"/>
    </location>
</feature>
<protein>
    <submittedName>
        <fullName evidence="5">Helix-turn-helix domain-containing protein</fullName>
    </submittedName>
</protein>
<evidence type="ECO:0000313" key="6">
    <source>
        <dbReference type="Proteomes" id="UP000730591"/>
    </source>
</evidence>
<organism evidence="5 6">
    <name type="scientific">Streptomyces composti</name>
    <dbReference type="NCBI Taxonomy" id="2720025"/>
    <lineage>
        <taxon>Bacteria</taxon>
        <taxon>Bacillati</taxon>
        <taxon>Actinomycetota</taxon>
        <taxon>Actinomycetes</taxon>
        <taxon>Kitasatosporales</taxon>
        <taxon>Streptomycetaceae</taxon>
        <taxon>Streptomyces</taxon>
    </lineage>
</organism>
<dbReference type="SUPFAM" id="SSF47413">
    <property type="entry name" value="lambda repressor-like DNA-binding domains"/>
    <property type="match status" value="1"/>
</dbReference>
<dbReference type="EMBL" id="JAATEM010000061">
    <property type="protein sequence ID" value="NJP53957.1"/>
    <property type="molecule type" value="Genomic_DNA"/>
</dbReference>
<dbReference type="InterPro" id="IPR036322">
    <property type="entry name" value="WD40_repeat_dom_sf"/>
</dbReference>
<feature type="repeat" description="WD" evidence="3">
    <location>
        <begin position="1172"/>
        <end position="1205"/>
    </location>
</feature>
<proteinExistence type="predicted"/>
<dbReference type="InterPro" id="IPR001387">
    <property type="entry name" value="Cro/C1-type_HTH"/>
</dbReference>
<dbReference type="PANTHER" id="PTHR19848:SF8">
    <property type="entry name" value="F-BOX AND WD REPEAT DOMAIN CONTAINING 7"/>
    <property type="match status" value="1"/>
</dbReference>
<feature type="repeat" description="WD" evidence="3">
    <location>
        <begin position="735"/>
        <end position="769"/>
    </location>
</feature>
<feature type="repeat" description="WD" evidence="3">
    <location>
        <begin position="1217"/>
        <end position="1258"/>
    </location>
</feature>
<dbReference type="PROSITE" id="PS50294">
    <property type="entry name" value="WD_REPEATS_REGION"/>
    <property type="match status" value="10"/>
</dbReference>
<dbReference type="CDD" id="cd00093">
    <property type="entry name" value="HTH_XRE"/>
    <property type="match status" value="1"/>
</dbReference>
<dbReference type="PROSITE" id="PS00678">
    <property type="entry name" value="WD_REPEATS_1"/>
    <property type="match status" value="5"/>
</dbReference>
<dbReference type="InterPro" id="IPR010982">
    <property type="entry name" value="Lambda_DNA-bd_dom_sf"/>
</dbReference>
<dbReference type="Pfam" id="PF20703">
    <property type="entry name" value="nSTAND1"/>
    <property type="match status" value="1"/>
</dbReference>
<dbReference type="Pfam" id="PF13560">
    <property type="entry name" value="HTH_31"/>
    <property type="match status" value="1"/>
</dbReference>
<dbReference type="Gene3D" id="2.130.10.10">
    <property type="entry name" value="YVTN repeat-like/Quinoprotein amine dehydrogenase"/>
    <property type="match status" value="4"/>
</dbReference>
<dbReference type="Pfam" id="PF00400">
    <property type="entry name" value="WD40"/>
    <property type="match status" value="11"/>
</dbReference>
<evidence type="ECO:0000313" key="5">
    <source>
        <dbReference type="EMBL" id="NJP53957.1"/>
    </source>
</evidence>
<dbReference type="InterPro" id="IPR020472">
    <property type="entry name" value="WD40_PAC1"/>
</dbReference>
<dbReference type="SMART" id="SM00530">
    <property type="entry name" value="HTH_XRE"/>
    <property type="match status" value="1"/>
</dbReference>
<name>A0ABX1AG45_9ACTN</name>
<dbReference type="CDD" id="cd00200">
    <property type="entry name" value="WD40"/>
    <property type="match status" value="3"/>
</dbReference>
<dbReference type="InterPro" id="IPR049052">
    <property type="entry name" value="nSTAND1"/>
</dbReference>
<evidence type="ECO:0000256" key="1">
    <source>
        <dbReference type="ARBA" id="ARBA00022574"/>
    </source>
</evidence>
<dbReference type="InterPro" id="IPR027417">
    <property type="entry name" value="P-loop_NTPase"/>
</dbReference>
<sequence length="1293" mass="138042">MGMVGETFGECLRRLRTERGLSLADLSALVHYSRGHLSKVENGQKPASADLAHGCDAALGAGGALIALAPPSRGAAAGSVCPYPGLASFGRKDAPWFFGRERTTAALVAHVTRHLGERRGGPVVVVGPSGAGKSSLLHAGLLPALAGGALPEPGARAWPALCLTPTSRPAAELVRGLSRVTGLDATVLQPALAAGPGELARLLRQMLSSPGGLPRQAAGGRRTAGRSGLVLVVDQFEEVFTLCTDDEERHGFVRALHALATPEPGTRGRILVVLGVRADYYGQCLNHPELVAALRHSQFPLGPMTTDELRKAIAGPARAAGLELEPGLLELLLSDLGAGETAPCPGAGSLPLLAHALLTTWQQRDQGRLTVAGYRSTGGITGAVASSAERVYGGQGPDGQAAARQLLLGLVRIGETDQDTRRRVRPDRLLSMVSEPEAAGKVLHAFAEARLLTMDADHVEITHEALLYAWPRLRGWIDADRVGLRNHQRLVEAAEAWEASGRDPALLYRGSQLAVAVDWLGGRPAAPDAPERRFLDAGVRHEQHEAAARRRRTRRLRQLVALLTVLVLLTAGATGYALWQRTDALAERDRSAAQVAVDDAERLRQVDPSLAMRLSLAAHRIAPTPATRGALLASSGSVYSTPLPRHRYTVRRAFFHGSLLATAAEDGLLRLTDMRRPTRPAAVAALRHRDSLTGAAMTRDGKLLATGGADEAVTLWDASHVPPRKLDSLPAGGPVSALDISPDATTLVAVTAEGGLRVWDITRRERPVRAPGVRGAGHQGPVNGVAFSPDGRTFATASDDHTVRLWTRTDGGRPALVKVLRSHKAQVRAVAFAPDGRTLASVSFDRTVHLTPVADPRRPKRPRILHGHNGLIHSVAFRSDGRQLVTGGDDQTARLWDLGLGRQLMALPQPNPVRAVAFGPGGALATGDDEGRVLLWHLPPPVVLTPAPALSASHALGGRLLVTANQGAGARIWRRSATGRVTPLGHVPHPTEVNAVAVSRDGGLLATAGQDHRARLWDVTDPGRPRLLHTITRHTDALYAVALSRDKRLLVTGGEDHTARLWDISRPGHPVHLADLTEHTDRINSVSLSADGRLLATAGGDYRARLWDLSDRRNPVVIAELLHPNQVNGVELAPDKGVLATTDDDRKVRLWTVPRTAPRSPVRASTAPMSVMIGHREASRAVAFAPDGRTLATTSDDRTAQLWDVTDPWRPVLLTTLTGHSGPVLDAEFTPDGRSLVTAGQDATLRFWSNDPGAVIRRICTVDGPLRREEWAAHFPQQPFRRSCERTGGRSTA</sequence>
<feature type="repeat" description="WD" evidence="3">
    <location>
        <begin position="865"/>
        <end position="906"/>
    </location>
</feature>
<feature type="repeat" description="WD" evidence="3">
    <location>
        <begin position="775"/>
        <end position="806"/>
    </location>
</feature>
<feature type="repeat" description="WD" evidence="3">
    <location>
        <begin position="685"/>
        <end position="717"/>
    </location>
</feature>
<keyword evidence="1 3" id="KW-0853">WD repeat</keyword>
<feature type="repeat" description="WD" evidence="3">
    <location>
        <begin position="986"/>
        <end position="1019"/>
    </location>
</feature>
<evidence type="ECO:0000256" key="3">
    <source>
        <dbReference type="PROSITE-ProRule" id="PRU00221"/>
    </source>
</evidence>
<dbReference type="PROSITE" id="PS50943">
    <property type="entry name" value="HTH_CROC1"/>
    <property type="match status" value="1"/>
</dbReference>
<evidence type="ECO:0000256" key="2">
    <source>
        <dbReference type="ARBA" id="ARBA00022737"/>
    </source>
</evidence>
<dbReference type="Proteomes" id="UP000730591">
    <property type="component" value="Unassembled WGS sequence"/>
</dbReference>
<keyword evidence="6" id="KW-1185">Reference proteome</keyword>
<comment type="caution">
    <text evidence="5">The sequence shown here is derived from an EMBL/GenBank/DDBJ whole genome shotgun (WGS) entry which is preliminary data.</text>
</comment>
<dbReference type="SMART" id="SM00320">
    <property type="entry name" value="WD40"/>
    <property type="match status" value="13"/>
</dbReference>